<reference evidence="1 2" key="1">
    <citation type="journal article" date="2017" name="Mol. Plant">
        <title>The Genome of Medicinal Plant Macleaya cordata Provides New Insights into Benzylisoquinoline Alkaloids Metabolism.</title>
        <authorList>
            <person name="Liu X."/>
            <person name="Liu Y."/>
            <person name="Huang P."/>
            <person name="Ma Y."/>
            <person name="Qing Z."/>
            <person name="Tang Q."/>
            <person name="Cao H."/>
            <person name="Cheng P."/>
            <person name="Zheng Y."/>
            <person name="Yuan Z."/>
            <person name="Zhou Y."/>
            <person name="Liu J."/>
            <person name="Tang Z."/>
            <person name="Zhuo Y."/>
            <person name="Zhang Y."/>
            <person name="Yu L."/>
            <person name="Huang J."/>
            <person name="Yang P."/>
            <person name="Peng Q."/>
            <person name="Zhang J."/>
            <person name="Jiang W."/>
            <person name="Zhang Z."/>
            <person name="Lin K."/>
            <person name="Ro D.K."/>
            <person name="Chen X."/>
            <person name="Xiong X."/>
            <person name="Shang Y."/>
            <person name="Huang S."/>
            <person name="Zeng J."/>
        </authorList>
    </citation>
    <scope>NUCLEOTIDE SEQUENCE [LARGE SCALE GENOMIC DNA]</scope>
    <source>
        <strain evidence="2">cv. BLH2017</strain>
        <tissue evidence="1">Root</tissue>
    </source>
</reference>
<proteinExistence type="predicted"/>
<evidence type="ECO:0000313" key="1">
    <source>
        <dbReference type="EMBL" id="OVA12307.1"/>
    </source>
</evidence>
<dbReference type="PANTHER" id="PTHR36617:SF15">
    <property type="entry name" value="REVERSE TRANSCRIPTASE ZINC-BINDING DOMAIN-CONTAINING PROTEIN"/>
    <property type="match status" value="1"/>
</dbReference>
<dbReference type="EMBL" id="MVGT01001396">
    <property type="protein sequence ID" value="OVA12307.1"/>
    <property type="molecule type" value="Genomic_DNA"/>
</dbReference>
<dbReference type="OrthoDB" id="673202at2759"/>
<keyword evidence="2" id="KW-1185">Reference proteome</keyword>
<dbReference type="AlphaFoldDB" id="A0A200QPE3"/>
<dbReference type="PANTHER" id="PTHR36617">
    <property type="entry name" value="PROTEIN, PUTATIVE-RELATED"/>
    <property type="match status" value="1"/>
</dbReference>
<dbReference type="InParanoid" id="A0A200QPE3"/>
<accession>A0A200QPE3</accession>
<evidence type="ECO:0008006" key="3">
    <source>
        <dbReference type="Google" id="ProtNLM"/>
    </source>
</evidence>
<organism evidence="1 2">
    <name type="scientific">Macleaya cordata</name>
    <name type="common">Five-seeded plume-poppy</name>
    <name type="synonym">Bocconia cordata</name>
    <dbReference type="NCBI Taxonomy" id="56857"/>
    <lineage>
        <taxon>Eukaryota</taxon>
        <taxon>Viridiplantae</taxon>
        <taxon>Streptophyta</taxon>
        <taxon>Embryophyta</taxon>
        <taxon>Tracheophyta</taxon>
        <taxon>Spermatophyta</taxon>
        <taxon>Magnoliopsida</taxon>
        <taxon>Ranunculales</taxon>
        <taxon>Papaveraceae</taxon>
        <taxon>Papaveroideae</taxon>
        <taxon>Macleaya</taxon>
    </lineage>
</organism>
<comment type="caution">
    <text evidence="1">The sequence shown here is derived from an EMBL/GenBank/DDBJ whole genome shotgun (WGS) entry which is preliminary data.</text>
</comment>
<name>A0A200QPE3_MACCD</name>
<gene>
    <name evidence="1" type="ORF">BVC80_1571g10</name>
</gene>
<evidence type="ECO:0000313" key="2">
    <source>
        <dbReference type="Proteomes" id="UP000195402"/>
    </source>
</evidence>
<sequence>MADFNKGIVFKVADGKRVRFWLDPWLTDDVPLCQKFPNLYQACNSKDDLVADVAGENEEWNLGVSRNRMWDREIIEAAELLHLLENFHFSQIQEDSRQWKWDKHGNFSVKSMYCGSTDTIHEGVSWVMPGCIKRTMDRIVNQVKVQIFSWARIHEEFKGATLDMVMGNWRSFIFKPP</sequence>
<protein>
    <recommendedName>
        <fullName evidence="3">Reverse transcriptase zinc-binding domain</fullName>
    </recommendedName>
</protein>
<dbReference type="Proteomes" id="UP000195402">
    <property type="component" value="Unassembled WGS sequence"/>
</dbReference>